<dbReference type="SUPFAM" id="SSF82771">
    <property type="entry name" value="GIY-YIG endonuclease"/>
    <property type="match status" value="1"/>
</dbReference>
<accession>A0A919YBP4</accession>
<keyword evidence="9" id="KW-1185">Reference proteome</keyword>
<dbReference type="PROSITE" id="PS50164">
    <property type="entry name" value="GIY_YIG"/>
    <property type="match status" value="1"/>
</dbReference>
<protein>
    <submittedName>
        <fullName evidence="8">Excinuclease ABC subunit C</fullName>
    </submittedName>
</protein>
<dbReference type="InterPro" id="IPR001943">
    <property type="entry name" value="UVR_dom"/>
</dbReference>
<dbReference type="Pfam" id="PF02151">
    <property type="entry name" value="UVR"/>
    <property type="match status" value="1"/>
</dbReference>
<dbReference type="InterPro" id="IPR000305">
    <property type="entry name" value="GIY-YIG_endonuc"/>
</dbReference>
<dbReference type="Gene3D" id="4.10.860.10">
    <property type="entry name" value="UVR domain"/>
    <property type="match status" value="1"/>
</dbReference>
<gene>
    <name evidence="8" type="primary">uvrC_1</name>
    <name evidence="8" type="ORF">J34TS1_09680</name>
</gene>
<dbReference type="GO" id="GO:0004518">
    <property type="term" value="F:nuclease activity"/>
    <property type="evidence" value="ECO:0007669"/>
    <property type="project" value="UniProtKB-KW"/>
</dbReference>
<feature type="domain" description="UVR" evidence="6">
    <location>
        <begin position="225"/>
        <end position="260"/>
    </location>
</feature>
<dbReference type="AlphaFoldDB" id="A0A919YBP4"/>
<keyword evidence="2" id="KW-0227">DNA damage</keyword>
<dbReference type="Proteomes" id="UP000682811">
    <property type="component" value="Unassembled WGS sequence"/>
</dbReference>
<dbReference type="EMBL" id="BORT01000003">
    <property type="protein sequence ID" value="GIO46203.1"/>
    <property type="molecule type" value="Genomic_DNA"/>
</dbReference>
<dbReference type="CDD" id="cd10434">
    <property type="entry name" value="GIY-YIG_UvrC_Cho"/>
    <property type="match status" value="1"/>
</dbReference>
<dbReference type="RefSeq" id="WP_212977262.1">
    <property type="nucleotide sequence ID" value="NZ_AP025343.1"/>
</dbReference>
<dbReference type="InterPro" id="IPR047296">
    <property type="entry name" value="GIY-YIG_UvrC_Cho"/>
</dbReference>
<name>A0A919YBP4_9BACL</name>
<dbReference type="InterPro" id="IPR035901">
    <property type="entry name" value="GIY-YIG_endonuc_sf"/>
</dbReference>
<dbReference type="SUPFAM" id="SSF46600">
    <property type="entry name" value="C-terminal UvrC-binding domain of UvrB"/>
    <property type="match status" value="1"/>
</dbReference>
<keyword evidence="1" id="KW-0963">Cytoplasm</keyword>
<dbReference type="SMART" id="SM00465">
    <property type="entry name" value="GIYc"/>
    <property type="match status" value="1"/>
</dbReference>
<dbReference type="PROSITE" id="PS50151">
    <property type="entry name" value="UVR"/>
    <property type="match status" value="1"/>
</dbReference>
<sequence length="395" mass="44657">MYGNRMNDVDEHLHENKPQAGHAPFMDLKEKIQNLPGTPGVYLMKDARGSILYVGKSKHLKKRVQSYFHHSQTHAPKIKKLVQHVKDLEVIRTDTEFEAFMLECNLIHKYKPMYNRKMKNTASYAYIVIPASDGLRHIETTNHPVPAHGDSIFGPYPTSRIAVEKAVVNILESLKIACTPAAAATAPCLNRAIGLCLGMCMGGEGLKEYQQLMNRFIGLLEGTDRSLYDELERKMAAASEQFDFEAAAKFRDVLQSIRFLEHKEKVIGFAGSNPNVLLYEPVDEETIKLFLVKRHTILFSRSFPVATDRERQQLTKEAGMLVRAYFKNDEDAYTSEVGRDEIDEAQIIYSYVQSHPGQAALIPDAWLDTDDPLELNAAMASFFSDIIKDSNENLD</sequence>
<reference evidence="8 9" key="1">
    <citation type="submission" date="2021-03" db="EMBL/GenBank/DDBJ databases">
        <title>Antimicrobial resistance genes in bacteria isolated from Japanese honey, and their potential for conferring macrolide and lincosamide resistance in the American foulbrood pathogen Paenibacillus larvae.</title>
        <authorList>
            <person name="Okamoto M."/>
            <person name="Kumagai M."/>
            <person name="Kanamori H."/>
            <person name="Takamatsu D."/>
        </authorList>
    </citation>
    <scope>NUCLEOTIDE SEQUENCE [LARGE SCALE GENOMIC DNA]</scope>
    <source>
        <strain evidence="8 9">J34TS1</strain>
    </source>
</reference>
<proteinExistence type="predicted"/>
<evidence type="ECO:0000256" key="5">
    <source>
        <dbReference type="ARBA" id="ARBA00023204"/>
    </source>
</evidence>
<dbReference type="Pfam" id="PF01541">
    <property type="entry name" value="GIY-YIG"/>
    <property type="match status" value="1"/>
</dbReference>
<evidence type="ECO:0000256" key="2">
    <source>
        <dbReference type="ARBA" id="ARBA00022763"/>
    </source>
</evidence>
<dbReference type="FunFam" id="3.40.1440.10:FF:000001">
    <property type="entry name" value="UvrABC system protein C"/>
    <property type="match status" value="1"/>
</dbReference>
<dbReference type="InterPro" id="IPR036876">
    <property type="entry name" value="UVR_dom_sf"/>
</dbReference>
<feature type="domain" description="GIY-YIG" evidence="7">
    <location>
        <begin position="37"/>
        <end position="116"/>
    </location>
</feature>
<evidence type="ECO:0000259" key="7">
    <source>
        <dbReference type="PROSITE" id="PS50164"/>
    </source>
</evidence>
<keyword evidence="4" id="KW-0267">Excision nuclease</keyword>
<evidence type="ECO:0000313" key="8">
    <source>
        <dbReference type="EMBL" id="GIO46203.1"/>
    </source>
</evidence>
<dbReference type="GO" id="GO:0006289">
    <property type="term" value="P:nucleotide-excision repair"/>
    <property type="evidence" value="ECO:0007669"/>
    <property type="project" value="InterPro"/>
</dbReference>
<comment type="caution">
    <text evidence="8">The sequence shown here is derived from an EMBL/GenBank/DDBJ whole genome shotgun (WGS) entry which is preliminary data.</text>
</comment>
<organism evidence="8 9">
    <name type="scientific">Paenibacillus azoreducens</name>
    <dbReference type="NCBI Taxonomy" id="116718"/>
    <lineage>
        <taxon>Bacteria</taxon>
        <taxon>Bacillati</taxon>
        <taxon>Bacillota</taxon>
        <taxon>Bacilli</taxon>
        <taxon>Bacillales</taxon>
        <taxon>Paenibacillaceae</taxon>
        <taxon>Paenibacillus</taxon>
    </lineage>
</organism>
<dbReference type="PANTHER" id="PTHR30562:SF1">
    <property type="entry name" value="UVRABC SYSTEM PROTEIN C"/>
    <property type="match status" value="1"/>
</dbReference>
<evidence type="ECO:0000313" key="9">
    <source>
        <dbReference type="Proteomes" id="UP000682811"/>
    </source>
</evidence>
<evidence type="ECO:0000256" key="1">
    <source>
        <dbReference type="ARBA" id="ARBA00022490"/>
    </source>
</evidence>
<dbReference type="GO" id="GO:0009380">
    <property type="term" value="C:excinuclease repair complex"/>
    <property type="evidence" value="ECO:0007669"/>
    <property type="project" value="TreeGrafter"/>
</dbReference>
<evidence type="ECO:0000256" key="4">
    <source>
        <dbReference type="ARBA" id="ARBA00022881"/>
    </source>
</evidence>
<evidence type="ECO:0000256" key="3">
    <source>
        <dbReference type="ARBA" id="ARBA00022769"/>
    </source>
</evidence>
<evidence type="ECO:0000259" key="6">
    <source>
        <dbReference type="PROSITE" id="PS50151"/>
    </source>
</evidence>
<keyword evidence="5" id="KW-0234">DNA repair</keyword>
<dbReference type="Gene3D" id="3.40.1440.10">
    <property type="entry name" value="GIY-YIG endonuclease"/>
    <property type="match status" value="1"/>
</dbReference>
<dbReference type="InterPro" id="IPR050066">
    <property type="entry name" value="UvrABC_protein_C"/>
</dbReference>
<dbReference type="PANTHER" id="PTHR30562">
    <property type="entry name" value="UVRC/OXIDOREDUCTASE"/>
    <property type="match status" value="1"/>
</dbReference>
<keyword evidence="3" id="KW-0228">DNA excision</keyword>